<proteinExistence type="predicted"/>
<reference evidence="4" key="2">
    <citation type="journal article" date="2021" name="PeerJ">
        <title>Extensive microbial diversity within the chicken gut microbiome revealed by metagenomics and culture.</title>
        <authorList>
            <person name="Gilroy R."/>
            <person name="Ravi A."/>
            <person name="Getino M."/>
            <person name="Pursley I."/>
            <person name="Horton D.L."/>
            <person name="Alikhan N.F."/>
            <person name="Baker D."/>
            <person name="Gharbi K."/>
            <person name="Hall N."/>
            <person name="Watson M."/>
            <person name="Adriaenssens E.M."/>
            <person name="Foster-Nyarko E."/>
            <person name="Jarju S."/>
            <person name="Secka A."/>
            <person name="Antonio M."/>
            <person name="Oren A."/>
            <person name="Chaudhuri R.R."/>
            <person name="La Ragione R."/>
            <person name="Hildebrand F."/>
            <person name="Pallen M.J."/>
        </authorList>
    </citation>
    <scope>NUCLEOTIDE SEQUENCE</scope>
    <source>
        <strain evidence="4">15467</strain>
    </source>
</reference>
<dbReference type="SFLD" id="SFLDS00003">
    <property type="entry name" value="Haloacid_Dehalogenase"/>
    <property type="match status" value="1"/>
</dbReference>
<dbReference type="InterPro" id="IPR051400">
    <property type="entry name" value="HAD-like_hydrolase"/>
</dbReference>
<dbReference type="InterPro" id="IPR036412">
    <property type="entry name" value="HAD-like_sf"/>
</dbReference>
<dbReference type="InterPro" id="IPR023214">
    <property type="entry name" value="HAD_sf"/>
</dbReference>
<organism evidence="4 5">
    <name type="scientific">Candidatus Egerieousia excrementavium</name>
    <dbReference type="NCBI Taxonomy" id="2840778"/>
    <lineage>
        <taxon>Bacteria</taxon>
        <taxon>Pseudomonadati</taxon>
        <taxon>Bacteroidota</taxon>
        <taxon>Bacteroidia</taxon>
        <taxon>Bacteroidales</taxon>
        <taxon>Candidatus Egerieousia</taxon>
    </lineage>
</organism>
<dbReference type="Pfam" id="PF00702">
    <property type="entry name" value="Hydrolase"/>
    <property type="match status" value="1"/>
</dbReference>
<dbReference type="GO" id="GO:0046872">
    <property type="term" value="F:metal ion binding"/>
    <property type="evidence" value="ECO:0007669"/>
    <property type="project" value="UniProtKB-KW"/>
</dbReference>
<dbReference type="GO" id="GO:0016791">
    <property type="term" value="F:phosphatase activity"/>
    <property type="evidence" value="ECO:0007669"/>
    <property type="project" value="TreeGrafter"/>
</dbReference>
<protein>
    <submittedName>
        <fullName evidence="4">HAD family hydrolase</fullName>
    </submittedName>
</protein>
<keyword evidence="1" id="KW-0479">Metal-binding</keyword>
<dbReference type="EMBL" id="JADINB010000034">
    <property type="protein sequence ID" value="MBO8428583.1"/>
    <property type="molecule type" value="Genomic_DNA"/>
</dbReference>
<keyword evidence="3" id="KW-0460">Magnesium</keyword>
<dbReference type="PANTHER" id="PTHR46470">
    <property type="entry name" value="N-ACYLNEURAMINATE-9-PHOSPHATASE"/>
    <property type="match status" value="1"/>
</dbReference>
<reference evidence="4" key="1">
    <citation type="submission" date="2020-10" db="EMBL/GenBank/DDBJ databases">
        <authorList>
            <person name="Gilroy R."/>
        </authorList>
    </citation>
    <scope>NUCLEOTIDE SEQUENCE</scope>
    <source>
        <strain evidence="4">15467</strain>
    </source>
</reference>
<dbReference type="SUPFAM" id="SSF56784">
    <property type="entry name" value="HAD-like"/>
    <property type="match status" value="1"/>
</dbReference>
<evidence type="ECO:0000256" key="3">
    <source>
        <dbReference type="ARBA" id="ARBA00022842"/>
    </source>
</evidence>
<dbReference type="Gene3D" id="3.40.50.1000">
    <property type="entry name" value="HAD superfamily/HAD-like"/>
    <property type="match status" value="1"/>
</dbReference>
<gene>
    <name evidence="4" type="ORF">IAC68_01430</name>
</gene>
<name>A0A9D9DJB1_9BACT</name>
<dbReference type="PANTHER" id="PTHR46470:SF2">
    <property type="entry name" value="GLYCERALDEHYDE 3-PHOSPHATE PHOSPHATASE"/>
    <property type="match status" value="1"/>
</dbReference>
<evidence type="ECO:0000313" key="4">
    <source>
        <dbReference type="EMBL" id="MBO8428583.1"/>
    </source>
</evidence>
<dbReference type="SFLD" id="SFLDG01129">
    <property type="entry name" value="C1.5:_HAD__Beta-PGM__Phosphata"/>
    <property type="match status" value="1"/>
</dbReference>
<dbReference type="AlphaFoldDB" id="A0A9D9DJB1"/>
<dbReference type="InterPro" id="IPR023198">
    <property type="entry name" value="PGP-like_dom2"/>
</dbReference>
<sequence>MLDFKGKVIAFDADDTLWQNEINYRKAEREFAKVMLPFCKNGQDAISCLMEVEGRNIPLLGYGSKTFVIALVESAIELSGHKADCNLIEKVIEIGKTTVSPEMELYPHVEQVLQHLGRDHTLVLATKGDLRDQQTKINKSNLARYFSHIEIMSEKHEENYRELLRKLGIAPSQFVMVGNSFKSDIIPVLNIGASAVYIPSEIIWEHEKTEEFEAPNLIRLKSIKELI</sequence>
<evidence type="ECO:0000256" key="2">
    <source>
        <dbReference type="ARBA" id="ARBA00022801"/>
    </source>
</evidence>
<dbReference type="Proteomes" id="UP000823635">
    <property type="component" value="Unassembled WGS sequence"/>
</dbReference>
<evidence type="ECO:0000313" key="5">
    <source>
        <dbReference type="Proteomes" id="UP000823635"/>
    </source>
</evidence>
<comment type="caution">
    <text evidence="4">The sequence shown here is derived from an EMBL/GenBank/DDBJ whole genome shotgun (WGS) entry which is preliminary data.</text>
</comment>
<dbReference type="Gene3D" id="1.10.150.240">
    <property type="entry name" value="Putative phosphatase, domain 2"/>
    <property type="match status" value="1"/>
</dbReference>
<accession>A0A9D9DJB1</accession>
<keyword evidence="2 4" id="KW-0378">Hydrolase</keyword>
<evidence type="ECO:0000256" key="1">
    <source>
        <dbReference type="ARBA" id="ARBA00022723"/>
    </source>
</evidence>